<keyword evidence="5" id="KW-0547">Nucleotide-binding</keyword>
<evidence type="ECO:0000256" key="7">
    <source>
        <dbReference type="ARBA" id="ARBA00022967"/>
    </source>
</evidence>
<sequence length="527" mass="56049">MATAPSPAARPPVPSGRPTLSVRGATKTFGPVVALQDVDLDLFPGEVHALVGENGAGKSTLIKLITGVYPLTAGEVRHLGEPVHFGSARDAQVHGIQTIYQEVHLAPQLSVARNVFLGRERTRFGGALDLRAMNREAADLLDRYGIVADPKKPLGELSLGIQQMVAVVRAVSTDASVVIMDEPTSSLEPREVDRLLDVVGLLRQQGVAVVYVSHKLDEIFRACDKITVLRDGRLIWTGAVADTSRRELISRMLGRDAGELAGGQRTQLAGRPPVDADQAPVLAAQHMSRRLQLDDISVVVRPGEIVGLAGLLGSGRSETAKAIFGALPLDSGTVRVAGHDLGRATPASRIREGVAMLPEDRKAEGIVPELSIRDNIGLAALPRLTRGGFVSRKRQNEIVDVFVRRLRIKCSSPDQKVSELSGGNQQKVLLARLMCLNPRVLLLDEPTRGIDVGAKAEVQALVSELADKGLGVVLISSELEEVVEGSDTVVVLRDGAALGSLFGEDITEDAIMNMIAGAAAEEVQAAS</sequence>
<gene>
    <name evidence="11" type="primary">rbsA</name>
    <name evidence="11" type="ORF">GCM10011594_27730</name>
</gene>
<evidence type="ECO:0000259" key="10">
    <source>
        <dbReference type="PROSITE" id="PS50893"/>
    </source>
</evidence>
<dbReference type="AlphaFoldDB" id="A0A917WH18"/>
<organism evidence="11 12">
    <name type="scientific">Nakamurella endophytica</name>
    <dbReference type="NCBI Taxonomy" id="1748367"/>
    <lineage>
        <taxon>Bacteria</taxon>
        <taxon>Bacillati</taxon>
        <taxon>Actinomycetota</taxon>
        <taxon>Actinomycetes</taxon>
        <taxon>Nakamurellales</taxon>
        <taxon>Nakamurellaceae</taxon>
        <taxon>Nakamurella</taxon>
    </lineage>
</organism>
<keyword evidence="3" id="KW-1003">Cell membrane</keyword>
<name>A0A917WH18_9ACTN</name>
<reference evidence="11" key="1">
    <citation type="journal article" date="2014" name="Int. J. Syst. Evol. Microbiol.">
        <title>Complete genome sequence of Corynebacterium casei LMG S-19264T (=DSM 44701T), isolated from a smear-ripened cheese.</title>
        <authorList>
            <consortium name="US DOE Joint Genome Institute (JGI-PGF)"/>
            <person name="Walter F."/>
            <person name="Albersmeier A."/>
            <person name="Kalinowski J."/>
            <person name="Ruckert C."/>
        </authorList>
    </citation>
    <scope>NUCLEOTIDE SEQUENCE</scope>
    <source>
        <strain evidence="11">CGMCC 4.7308</strain>
    </source>
</reference>
<dbReference type="GO" id="GO:0016887">
    <property type="term" value="F:ATP hydrolysis activity"/>
    <property type="evidence" value="ECO:0007669"/>
    <property type="project" value="InterPro"/>
</dbReference>
<dbReference type="RefSeq" id="WP_188942260.1">
    <property type="nucleotide sequence ID" value="NZ_BMNA01000004.1"/>
</dbReference>
<keyword evidence="12" id="KW-1185">Reference proteome</keyword>
<reference evidence="11" key="2">
    <citation type="submission" date="2020-09" db="EMBL/GenBank/DDBJ databases">
        <authorList>
            <person name="Sun Q."/>
            <person name="Zhou Y."/>
        </authorList>
    </citation>
    <scope>NUCLEOTIDE SEQUENCE</scope>
    <source>
        <strain evidence="11">CGMCC 4.7308</strain>
    </source>
</reference>
<dbReference type="Pfam" id="PF00005">
    <property type="entry name" value="ABC_tran"/>
    <property type="match status" value="2"/>
</dbReference>
<dbReference type="GO" id="GO:0005886">
    <property type="term" value="C:plasma membrane"/>
    <property type="evidence" value="ECO:0007669"/>
    <property type="project" value="UniProtKB-SubCell"/>
</dbReference>
<feature type="region of interest" description="Disordered" evidence="9">
    <location>
        <begin position="1"/>
        <end position="22"/>
    </location>
</feature>
<dbReference type="SMART" id="SM00382">
    <property type="entry name" value="AAA"/>
    <property type="match status" value="2"/>
</dbReference>
<evidence type="ECO:0000256" key="8">
    <source>
        <dbReference type="ARBA" id="ARBA00023136"/>
    </source>
</evidence>
<evidence type="ECO:0000256" key="1">
    <source>
        <dbReference type="ARBA" id="ARBA00004202"/>
    </source>
</evidence>
<evidence type="ECO:0000256" key="3">
    <source>
        <dbReference type="ARBA" id="ARBA00022475"/>
    </source>
</evidence>
<evidence type="ECO:0000313" key="12">
    <source>
        <dbReference type="Proteomes" id="UP000655208"/>
    </source>
</evidence>
<dbReference type="FunFam" id="3.40.50.300:FF:000127">
    <property type="entry name" value="Ribose import ATP-binding protein RbsA"/>
    <property type="match status" value="1"/>
</dbReference>
<keyword evidence="2" id="KW-0813">Transport</keyword>
<dbReference type="CDD" id="cd03215">
    <property type="entry name" value="ABC_Carb_Monos_II"/>
    <property type="match status" value="1"/>
</dbReference>
<evidence type="ECO:0000313" key="11">
    <source>
        <dbReference type="EMBL" id="GGM05985.1"/>
    </source>
</evidence>
<dbReference type="Proteomes" id="UP000655208">
    <property type="component" value="Unassembled WGS sequence"/>
</dbReference>
<dbReference type="InterPro" id="IPR050107">
    <property type="entry name" value="ABC_carbohydrate_import_ATPase"/>
</dbReference>
<dbReference type="InterPro" id="IPR003439">
    <property type="entry name" value="ABC_transporter-like_ATP-bd"/>
</dbReference>
<dbReference type="PROSITE" id="PS50893">
    <property type="entry name" value="ABC_TRANSPORTER_2"/>
    <property type="match status" value="2"/>
</dbReference>
<proteinExistence type="predicted"/>
<evidence type="ECO:0000256" key="9">
    <source>
        <dbReference type="SAM" id="MobiDB-lite"/>
    </source>
</evidence>
<dbReference type="InterPro" id="IPR017871">
    <property type="entry name" value="ABC_transporter-like_CS"/>
</dbReference>
<dbReference type="SUPFAM" id="SSF52540">
    <property type="entry name" value="P-loop containing nucleoside triphosphate hydrolases"/>
    <property type="match status" value="2"/>
</dbReference>
<dbReference type="PANTHER" id="PTHR43790:SF9">
    <property type="entry name" value="GALACTOFURANOSE TRANSPORTER ATP-BINDING PROTEIN YTFR"/>
    <property type="match status" value="1"/>
</dbReference>
<evidence type="ECO:0000256" key="4">
    <source>
        <dbReference type="ARBA" id="ARBA00022737"/>
    </source>
</evidence>
<feature type="domain" description="ABC transporter" evidence="10">
    <location>
        <begin position="276"/>
        <end position="519"/>
    </location>
</feature>
<protein>
    <submittedName>
        <fullName evidence="11">Sugar ABC transporter ATP-binding protein</fullName>
    </submittedName>
</protein>
<comment type="caution">
    <text evidence="11">The sequence shown here is derived from an EMBL/GenBank/DDBJ whole genome shotgun (WGS) entry which is preliminary data.</text>
</comment>
<keyword evidence="4" id="KW-0677">Repeat</keyword>
<keyword evidence="6 11" id="KW-0067">ATP-binding</keyword>
<dbReference type="InterPro" id="IPR027417">
    <property type="entry name" value="P-loop_NTPase"/>
</dbReference>
<comment type="subcellular location">
    <subcellularLocation>
        <location evidence="1">Cell membrane</location>
        <topology evidence="1">Peripheral membrane protein</topology>
    </subcellularLocation>
</comment>
<dbReference type="PROSITE" id="PS00211">
    <property type="entry name" value="ABC_TRANSPORTER_1"/>
    <property type="match status" value="1"/>
</dbReference>
<keyword evidence="7" id="KW-1278">Translocase</keyword>
<dbReference type="Gene3D" id="3.40.50.300">
    <property type="entry name" value="P-loop containing nucleotide triphosphate hydrolases"/>
    <property type="match status" value="2"/>
</dbReference>
<dbReference type="CDD" id="cd03216">
    <property type="entry name" value="ABC_Carb_Monos_I"/>
    <property type="match status" value="1"/>
</dbReference>
<evidence type="ECO:0000256" key="6">
    <source>
        <dbReference type="ARBA" id="ARBA00022840"/>
    </source>
</evidence>
<evidence type="ECO:0000256" key="5">
    <source>
        <dbReference type="ARBA" id="ARBA00022741"/>
    </source>
</evidence>
<feature type="domain" description="ABC transporter" evidence="10">
    <location>
        <begin position="20"/>
        <end position="256"/>
    </location>
</feature>
<accession>A0A917WH18</accession>
<dbReference type="PANTHER" id="PTHR43790">
    <property type="entry name" value="CARBOHYDRATE TRANSPORT ATP-BINDING PROTEIN MG119-RELATED"/>
    <property type="match status" value="1"/>
</dbReference>
<keyword evidence="8" id="KW-0472">Membrane</keyword>
<evidence type="ECO:0000256" key="2">
    <source>
        <dbReference type="ARBA" id="ARBA00022448"/>
    </source>
</evidence>
<dbReference type="EMBL" id="BMNA01000004">
    <property type="protein sequence ID" value="GGM05985.1"/>
    <property type="molecule type" value="Genomic_DNA"/>
</dbReference>
<dbReference type="InterPro" id="IPR003593">
    <property type="entry name" value="AAA+_ATPase"/>
</dbReference>
<dbReference type="GO" id="GO:0005524">
    <property type="term" value="F:ATP binding"/>
    <property type="evidence" value="ECO:0007669"/>
    <property type="project" value="UniProtKB-KW"/>
</dbReference>